<evidence type="ECO:0000256" key="2">
    <source>
        <dbReference type="PROSITE-ProRule" id="PRU01282"/>
    </source>
</evidence>
<comment type="similarity">
    <text evidence="1 2">Belongs to the ArsC family.</text>
</comment>
<proteinExistence type="inferred from homology"/>
<dbReference type="InterPro" id="IPR006660">
    <property type="entry name" value="Arsenate_reductase-like"/>
</dbReference>
<dbReference type="PROSITE" id="PS51353">
    <property type="entry name" value="ARSC"/>
    <property type="match status" value="1"/>
</dbReference>
<reference evidence="4" key="1">
    <citation type="journal article" date="2019" name="Int. J. Syst. Evol. Microbiol.">
        <title>The Global Catalogue of Microorganisms (GCM) 10K type strain sequencing project: providing services to taxonomists for standard genome sequencing and annotation.</title>
        <authorList>
            <consortium name="The Broad Institute Genomics Platform"/>
            <consortium name="The Broad Institute Genome Sequencing Center for Infectious Disease"/>
            <person name="Wu L."/>
            <person name="Ma J."/>
        </authorList>
    </citation>
    <scope>NUCLEOTIDE SEQUENCE [LARGE SCALE GENOMIC DNA]</scope>
    <source>
        <strain evidence="4">KCTC 32141</strain>
    </source>
</reference>
<gene>
    <name evidence="3" type="ORF">ACFS5M_08530</name>
</gene>
<dbReference type="Pfam" id="PF03960">
    <property type="entry name" value="ArsC"/>
    <property type="match status" value="1"/>
</dbReference>
<evidence type="ECO:0000313" key="4">
    <source>
        <dbReference type="Proteomes" id="UP001597533"/>
    </source>
</evidence>
<organism evidence="3 4">
    <name type="scientific">Lacinutrix iliipiscaria</name>
    <dbReference type="NCBI Taxonomy" id="1230532"/>
    <lineage>
        <taxon>Bacteria</taxon>
        <taxon>Pseudomonadati</taxon>
        <taxon>Bacteroidota</taxon>
        <taxon>Flavobacteriia</taxon>
        <taxon>Flavobacteriales</taxon>
        <taxon>Flavobacteriaceae</taxon>
        <taxon>Lacinutrix</taxon>
    </lineage>
</organism>
<dbReference type="PANTHER" id="PTHR30041:SF4">
    <property type="entry name" value="ARSENATE REDUCTASE"/>
    <property type="match status" value="1"/>
</dbReference>
<name>A0ABW5WLY4_9FLAO</name>
<sequence length="120" mass="14421">MIILYHNPDSYESNACLNFLKKIKQKYKIIKYLDNPLTERKLKRIVKLLDVKPIDLIRTEDDLWRDHFHPLVKNLDDFEDIEYIKMMVEFPKLMRRPIVINGDKAIICKPPRKVLDIITN</sequence>
<dbReference type="Proteomes" id="UP001597533">
    <property type="component" value="Unassembled WGS sequence"/>
</dbReference>
<keyword evidence="4" id="KW-1185">Reference proteome</keyword>
<dbReference type="Gene3D" id="3.40.30.10">
    <property type="entry name" value="Glutaredoxin"/>
    <property type="match status" value="1"/>
</dbReference>
<dbReference type="SUPFAM" id="SSF52833">
    <property type="entry name" value="Thioredoxin-like"/>
    <property type="match status" value="1"/>
</dbReference>
<comment type="caution">
    <text evidence="3">The sequence shown here is derived from an EMBL/GenBank/DDBJ whole genome shotgun (WGS) entry which is preliminary data.</text>
</comment>
<protein>
    <submittedName>
        <fullName evidence="3">ArsC/Spx/MgsR family protein</fullName>
    </submittedName>
</protein>
<dbReference type="EMBL" id="JBHUOV010000002">
    <property type="protein sequence ID" value="MFD2823712.1"/>
    <property type="molecule type" value="Genomic_DNA"/>
</dbReference>
<evidence type="ECO:0000256" key="1">
    <source>
        <dbReference type="ARBA" id="ARBA00007198"/>
    </source>
</evidence>
<evidence type="ECO:0000313" key="3">
    <source>
        <dbReference type="EMBL" id="MFD2823712.1"/>
    </source>
</evidence>
<dbReference type="RefSeq" id="WP_183487874.1">
    <property type="nucleotide sequence ID" value="NZ_JBHUOV010000002.1"/>
</dbReference>
<accession>A0ABW5WLY4</accession>
<dbReference type="PANTHER" id="PTHR30041">
    <property type="entry name" value="ARSENATE REDUCTASE"/>
    <property type="match status" value="1"/>
</dbReference>
<dbReference type="InterPro" id="IPR036249">
    <property type="entry name" value="Thioredoxin-like_sf"/>
</dbReference>